<feature type="transmembrane region" description="Helical" evidence="8">
    <location>
        <begin position="67"/>
        <end position="88"/>
    </location>
</feature>
<comment type="similarity">
    <text evidence="2">Belongs to the nucleotide-sugar transporter family. SLC35B subfamily.</text>
</comment>
<reference evidence="9" key="1">
    <citation type="submission" date="2016-01" db="EMBL/GenBank/DDBJ databases">
        <title>Reference transcriptome for the parasite Schistocephalus solidus: insights into the molecular evolution of parasitism.</title>
        <authorList>
            <person name="Hebert F.O."/>
            <person name="Grambauer S."/>
            <person name="Barber I."/>
            <person name="Landry C.R."/>
            <person name="Aubin-Horth N."/>
        </authorList>
    </citation>
    <scope>NUCLEOTIDE SEQUENCE</scope>
</reference>
<keyword evidence="4 8" id="KW-0812">Transmembrane</keyword>
<feature type="transmembrane region" description="Helical" evidence="8">
    <location>
        <begin position="400"/>
        <end position="421"/>
    </location>
</feature>
<dbReference type="PANTHER" id="PTHR10778">
    <property type="entry name" value="SOLUTE CARRIER FAMILY 35 MEMBER B"/>
    <property type="match status" value="1"/>
</dbReference>
<name>A0A0X3NFV7_SCHSO</name>
<feature type="transmembrane region" description="Helical" evidence="8">
    <location>
        <begin position="297"/>
        <end position="319"/>
    </location>
</feature>
<dbReference type="GO" id="GO:0005789">
    <property type="term" value="C:endoplasmic reticulum membrane"/>
    <property type="evidence" value="ECO:0007669"/>
    <property type="project" value="TreeGrafter"/>
</dbReference>
<evidence type="ECO:0000256" key="6">
    <source>
        <dbReference type="ARBA" id="ARBA00023136"/>
    </source>
</evidence>
<proteinExistence type="inferred from homology"/>
<feature type="transmembrane region" description="Helical" evidence="8">
    <location>
        <begin position="331"/>
        <end position="350"/>
    </location>
</feature>
<gene>
    <name evidence="9" type="primary">S35B2</name>
    <name evidence="9" type="ORF">TR155860</name>
</gene>
<feature type="transmembrane region" description="Helical" evidence="8">
    <location>
        <begin position="21"/>
        <end position="42"/>
    </location>
</feature>
<dbReference type="Pfam" id="PF08449">
    <property type="entry name" value="UAA"/>
    <property type="match status" value="1"/>
</dbReference>
<dbReference type="GO" id="GO:0046964">
    <property type="term" value="F:3'-phosphoadenosine 5'-phosphosulfate transmembrane transporter activity"/>
    <property type="evidence" value="ECO:0007669"/>
    <property type="project" value="TreeGrafter"/>
</dbReference>
<dbReference type="GO" id="GO:0000139">
    <property type="term" value="C:Golgi membrane"/>
    <property type="evidence" value="ECO:0007669"/>
    <property type="project" value="TreeGrafter"/>
</dbReference>
<feature type="transmembrane region" description="Helical" evidence="8">
    <location>
        <begin position="207"/>
        <end position="226"/>
    </location>
</feature>
<evidence type="ECO:0000256" key="2">
    <source>
        <dbReference type="ARBA" id="ARBA00010694"/>
    </source>
</evidence>
<accession>A0A0X3NFV7</accession>
<sequence>MQEPRVNQLQRSLSCTLVEHLTPLRVCIVFFIYAIGLLALYATTWPKEGVSGVAGNIDDVEVARERWLVNILTNMTAYCFILFPLLLLRWLSEPLLNLWQSDKSRLSRWASHLLYVCFSKNREIDCDLPVSRIPDFSPSTHASQPSSSPYLTHWIQKIERFNENHRWFLLTCYALGLNIAYVVWGVFQERIMTRSYDGKHFTEPQFVVLANRLGALLVSGLGLSLLGRLMEPAPGANILLPPLSSYSLPAFTNIISSWCQYEALFFISFPLQVVSKSCKILPVMAVGFLLHRRSYSLIEYVTAGLISAGVSLVVISSPVNAQRTSSATFDSLSGCVLILGYILCDSLTATTEEHLFKMYRLSVLKMMFGCGCWAAAFTVVSLAGKNSLASSVTFAQEHPLFLTDVTLSALCSGLGQILIFLTISRFGAATFVIIMTIRQALSILVSCIIFDHSINTTGLFGFCVTFSAVFFRIFYRNRRSTPTNISP</sequence>
<evidence type="ECO:0000256" key="7">
    <source>
        <dbReference type="ARBA" id="ARBA00039668"/>
    </source>
</evidence>
<evidence type="ECO:0000313" key="9">
    <source>
        <dbReference type="EMBL" id="JAP38881.1"/>
    </source>
</evidence>
<evidence type="ECO:0000256" key="5">
    <source>
        <dbReference type="ARBA" id="ARBA00022989"/>
    </source>
</evidence>
<evidence type="ECO:0000256" key="1">
    <source>
        <dbReference type="ARBA" id="ARBA00004141"/>
    </source>
</evidence>
<dbReference type="AlphaFoldDB" id="A0A0X3NFV7"/>
<organism evidence="9">
    <name type="scientific">Schistocephalus solidus</name>
    <name type="common">Tapeworm</name>
    <dbReference type="NCBI Taxonomy" id="70667"/>
    <lineage>
        <taxon>Eukaryota</taxon>
        <taxon>Metazoa</taxon>
        <taxon>Spiralia</taxon>
        <taxon>Lophotrochozoa</taxon>
        <taxon>Platyhelminthes</taxon>
        <taxon>Cestoda</taxon>
        <taxon>Eucestoda</taxon>
        <taxon>Diphyllobothriidea</taxon>
        <taxon>Diphyllobothriidae</taxon>
        <taxon>Schistocephalus</taxon>
    </lineage>
</organism>
<feature type="transmembrane region" description="Helical" evidence="8">
    <location>
        <begin position="362"/>
        <end position="380"/>
    </location>
</feature>
<dbReference type="InterPro" id="IPR013657">
    <property type="entry name" value="SCL35B1-4/HUT1"/>
</dbReference>
<protein>
    <recommendedName>
        <fullName evidence="7">Adenosine 3'-phospho 5'-phosphosulfate transporter 1</fullName>
    </recommendedName>
</protein>
<keyword evidence="6 8" id="KW-0472">Membrane</keyword>
<keyword evidence="3" id="KW-0813">Transport</keyword>
<dbReference type="PANTHER" id="PTHR10778:SF13">
    <property type="entry name" value="ADENOSINE 3'-PHOSPHO 5'-PHOSPHOSULFATE TRANSPORTER 1"/>
    <property type="match status" value="1"/>
</dbReference>
<comment type="subcellular location">
    <subcellularLocation>
        <location evidence="1">Membrane</location>
        <topology evidence="1">Multi-pass membrane protein</topology>
    </subcellularLocation>
</comment>
<feature type="transmembrane region" description="Helical" evidence="8">
    <location>
        <begin position="457"/>
        <end position="475"/>
    </location>
</feature>
<evidence type="ECO:0000256" key="4">
    <source>
        <dbReference type="ARBA" id="ARBA00022692"/>
    </source>
</evidence>
<keyword evidence="5 8" id="KW-1133">Transmembrane helix</keyword>
<feature type="transmembrane region" description="Helical" evidence="8">
    <location>
        <begin position="428"/>
        <end position="451"/>
    </location>
</feature>
<dbReference type="EMBL" id="GEEE01024344">
    <property type="protein sequence ID" value="JAP38881.1"/>
    <property type="molecule type" value="Transcribed_RNA"/>
</dbReference>
<evidence type="ECO:0000256" key="3">
    <source>
        <dbReference type="ARBA" id="ARBA00022448"/>
    </source>
</evidence>
<evidence type="ECO:0000256" key="8">
    <source>
        <dbReference type="SAM" id="Phobius"/>
    </source>
</evidence>
<feature type="transmembrane region" description="Helical" evidence="8">
    <location>
        <begin position="167"/>
        <end position="187"/>
    </location>
</feature>